<evidence type="ECO:0000256" key="6">
    <source>
        <dbReference type="ARBA" id="ARBA00024238"/>
    </source>
</evidence>
<evidence type="ECO:0000313" key="9">
    <source>
        <dbReference type="EMBL" id="WFD35588.1"/>
    </source>
</evidence>
<evidence type="ECO:0000256" key="4">
    <source>
        <dbReference type="ARBA" id="ARBA00023242"/>
    </source>
</evidence>
<dbReference type="SUPFAM" id="SSF52058">
    <property type="entry name" value="L domain-like"/>
    <property type="match status" value="1"/>
</dbReference>
<dbReference type="GO" id="GO:0005686">
    <property type="term" value="C:U2 snRNP"/>
    <property type="evidence" value="ECO:0007669"/>
    <property type="project" value="TreeGrafter"/>
</dbReference>
<dbReference type="Gene3D" id="3.80.10.10">
    <property type="entry name" value="Ribonuclease Inhibitor"/>
    <property type="match status" value="1"/>
</dbReference>
<dbReference type="GO" id="GO:0000398">
    <property type="term" value="P:mRNA splicing, via spliceosome"/>
    <property type="evidence" value="ECO:0007669"/>
    <property type="project" value="InterPro"/>
</dbReference>
<evidence type="ECO:0000313" key="10">
    <source>
        <dbReference type="Proteomes" id="UP001219933"/>
    </source>
</evidence>
<dbReference type="InterPro" id="IPR032675">
    <property type="entry name" value="LRR_dom_sf"/>
</dbReference>
<keyword evidence="10" id="KW-1185">Reference proteome</keyword>
<dbReference type="FunFam" id="3.80.10.10:FF:000026">
    <property type="entry name" value="U2 small nuclear ribonucleoprotein A"/>
    <property type="match status" value="1"/>
</dbReference>
<dbReference type="InterPro" id="IPR003603">
    <property type="entry name" value="U2A'_phosphoprotein32A_C"/>
</dbReference>
<feature type="region of interest" description="Disordered" evidence="7">
    <location>
        <begin position="181"/>
        <end position="200"/>
    </location>
</feature>
<feature type="domain" description="U2A'/phosphoprotein 32 family A C-terminal" evidence="8">
    <location>
        <begin position="127"/>
        <end position="145"/>
    </location>
</feature>
<dbReference type="EMBL" id="CP119879">
    <property type="protein sequence ID" value="WFD35588.1"/>
    <property type="molecule type" value="Genomic_DNA"/>
</dbReference>
<dbReference type="InterPro" id="IPR044640">
    <property type="entry name" value="RU2A"/>
</dbReference>
<sequence length="233" mass="26860">MKLTAELLAHCDAVLNPLRDHELDLRGLKVNAIENLGVTRDLNDTIDFTDNDIRYLGNFPLLKRLQHVTATNNHIARIDSQIHKQLPYLHSLTLTNNAVADFAQVAHLARLRRLEYLSLMGNPVSRKKHYREFVVWKVPSVRVLDYKRVTDRERQRARELMDDGGKPSALAKELLSETTVPDVPEARESKARRPLTEEERSAIERAIERAQSLEEIRRLEDRLRLGYALDTLS</sequence>
<organism evidence="9 10">
    <name type="scientific">Malassezia cuniculi</name>
    <dbReference type="NCBI Taxonomy" id="948313"/>
    <lineage>
        <taxon>Eukaryota</taxon>
        <taxon>Fungi</taxon>
        <taxon>Dikarya</taxon>
        <taxon>Basidiomycota</taxon>
        <taxon>Ustilaginomycotina</taxon>
        <taxon>Malasseziomycetes</taxon>
        <taxon>Malasseziales</taxon>
        <taxon>Malasseziaceae</taxon>
        <taxon>Malassezia</taxon>
    </lineage>
</organism>
<dbReference type="Proteomes" id="UP001219933">
    <property type="component" value="Chromosome 3"/>
</dbReference>
<keyword evidence="4" id="KW-0539">Nucleus</keyword>
<dbReference type="PANTHER" id="PTHR10552:SF6">
    <property type="entry name" value="U2 SMALL NUCLEAR RIBONUCLEOPROTEIN A"/>
    <property type="match status" value="1"/>
</dbReference>
<evidence type="ECO:0000259" key="8">
    <source>
        <dbReference type="SMART" id="SM00446"/>
    </source>
</evidence>
<dbReference type="GO" id="GO:0030620">
    <property type="term" value="F:U2 snRNA binding"/>
    <property type="evidence" value="ECO:0007669"/>
    <property type="project" value="InterPro"/>
</dbReference>
<comment type="subcellular location">
    <subcellularLocation>
        <location evidence="1">Nucleus</location>
    </subcellularLocation>
</comment>
<name>A0AAF0EZQ9_9BASI</name>
<dbReference type="PANTHER" id="PTHR10552">
    <property type="entry name" value="U2 SMALL NUCLEAR RIBONUCLEOPROTEIN A"/>
    <property type="match status" value="1"/>
</dbReference>
<reference evidence="9" key="1">
    <citation type="submission" date="2023-03" db="EMBL/GenBank/DDBJ databases">
        <title>Mating type loci evolution in Malassezia.</title>
        <authorList>
            <person name="Coelho M.A."/>
        </authorList>
    </citation>
    <scope>NUCLEOTIDE SEQUENCE</scope>
    <source>
        <strain evidence="9">CBS 11721</strain>
    </source>
</reference>
<evidence type="ECO:0000256" key="3">
    <source>
        <dbReference type="ARBA" id="ARBA00022737"/>
    </source>
</evidence>
<dbReference type="Pfam" id="PF14580">
    <property type="entry name" value="LRR_9"/>
    <property type="match status" value="1"/>
</dbReference>
<feature type="compositionally biased region" description="Basic and acidic residues" evidence="7">
    <location>
        <begin position="184"/>
        <end position="200"/>
    </location>
</feature>
<proteinExistence type="inferred from homology"/>
<comment type="similarity">
    <text evidence="5">Belongs to the U2 small nuclear ribonucleoprotein A family.</text>
</comment>
<evidence type="ECO:0000256" key="5">
    <source>
        <dbReference type="ARBA" id="ARBA00024196"/>
    </source>
</evidence>
<accession>A0AAF0EZQ9</accession>
<evidence type="ECO:0000256" key="2">
    <source>
        <dbReference type="ARBA" id="ARBA00022614"/>
    </source>
</evidence>
<dbReference type="AlphaFoldDB" id="A0AAF0EZQ9"/>
<keyword evidence="3" id="KW-0677">Repeat</keyword>
<gene>
    <name evidence="9" type="primary">LEA1</name>
    <name evidence="9" type="ORF">MCUN1_002444</name>
</gene>
<dbReference type="SMART" id="SM00446">
    <property type="entry name" value="LRRcap"/>
    <property type="match status" value="1"/>
</dbReference>
<protein>
    <recommendedName>
        <fullName evidence="6">U2 small nuclear ribonucleoprotein A'</fullName>
    </recommendedName>
</protein>
<evidence type="ECO:0000256" key="7">
    <source>
        <dbReference type="SAM" id="MobiDB-lite"/>
    </source>
</evidence>
<keyword evidence="2" id="KW-0433">Leucine-rich repeat</keyword>
<evidence type="ECO:0000256" key="1">
    <source>
        <dbReference type="ARBA" id="ARBA00004123"/>
    </source>
</evidence>